<keyword evidence="3" id="KW-1185">Reference proteome</keyword>
<evidence type="ECO:0000313" key="3">
    <source>
        <dbReference type="Proteomes" id="UP001201812"/>
    </source>
</evidence>
<sequence length="143" mass="15799">MRLKYSAEVQNLQRFTTTNLLLMFAVGTTTAVPQSTLDQQRSNTYPPNAQNFAGGLNSGALNLQQNPQQLQMQPQSNPYSNQNSNYYPQPQPQYPSPGYPGYGHQYDPNNPHTWGNGANSITSGKSLALMAVIFILSMIFSPL</sequence>
<proteinExistence type="predicted"/>
<gene>
    <name evidence="2" type="ORF">DdX_08109</name>
</gene>
<feature type="compositionally biased region" description="Polar residues" evidence="1">
    <location>
        <begin position="35"/>
        <end position="51"/>
    </location>
</feature>
<accession>A0AAD4N2I9</accession>
<feature type="region of interest" description="Disordered" evidence="1">
    <location>
        <begin position="35"/>
        <end position="113"/>
    </location>
</feature>
<organism evidence="2 3">
    <name type="scientific">Ditylenchus destructor</name>
    <dbReference type="NCBI Taxonomy" id="166010"/>
    <lineage>
        <taxon>Eukaryota</taxon>
        <taxon>Metazoa</taxon>
        <taxon>Ecdysozoa</taxon>
        <taxon>Nematoda</taxon>
        <taxon>Chromadorea</taxon>
        <taxon>Rhabditida</taxon>
        <taxon>Tylenchina</taxon>
        <taxon>Tylenchomorpha</taxon>
        <taxon>Sphaerularioidea</taxon>
        <taxon>Anguinidae</taxon>
        <taxon>Anguininae</taxon>
        <taxon>Ditylenchus</taxon>
    </lineage>
</organism>
<name>A0AAD4N2I9_9BILA</name>
<evidence type="ECO:0000313" key="2">
    <source>
        <dbReference type="EMBL" id="KAI1714841.1"/>
    </source>
</evidence>
<dbReference type="EMBL" id="JAKKPZ010000012">
    <property type="protein sequence ID" value="KAI1714841.1"/>
    <property type="molecule type" value="Genomic_DNA"/>
</dbReference>
<feature type="compositionally biased region" description="Pro residues" evidence="1">
    <location>
        <begin position="89"/>
        <end position="98"/>
    </location>
</feature>
<evidence type="ECO:0000256" key="1">
    <source>
        <dbReference type="SAM" id="MobiDB-lite"/>
    </source>
</evidence>
<reference evidence="2" key="1">
    <citation type="submission" date="2022-01" db="EMBL/GenBank/DDBJ databases">
        <title>Genome Sequence Resource for Two Populations of Ditylenchus destructor, the Migratory Endoparasitic Phytonematode.</title>
        <authorList>
            <person name="Zhang H."/>
            <person name="Lin R."/>
            <person name="Xie B."/>
        </authorList>
    </citation>
    <scope>NUCLEOTIDE SEQUENCE</scope>
    <source>
        <strain evidence="2">BazhouSP</strain>
    </source>
</reference>
<dbReference type="Proteomes" id="UP001201812">
    <property type="component" value="Unassembled WGS sequence"/>
</dbReference>
<dbReference type="AlphaFoldDB" id="A0AAD4N2I9"/>
<comment type="caution">
    <text evidence="2">The sequence shown here is derived from an EMBL/GenBank/DDBJ whole genome shotgun (WGS) entry which is preliminary data.</text>
</comment>
<protein>
    <submittedName>
        <fullName evidence="2">Uncharacterized protein</fullName>
    </submittedName>
</protein>
<feature type="compositionally biased region" description="Low complexity" evidence="1">
    <location>
        <begin position="61"/>
        <end position="88"/>
    </location>
</feature>